<evidence type="ECO:0000256" key="2">
    <source>
        <dbReference type="ARBA" id="ARBA00008422"/>
    </source>
</evidence>
<evidence type="ECO:0000256" key="25">
    <source>
        <dbReference type="PIRSR" id="PIRSR000894-2"/>
    </source>
</evidence>
<evidence type="ECO:0000256" key="12">
    <source>
        <dbReference type="ARBA" id="ARBA00043668"/>
    </source>
</evidence>
<evidence type="ECO:0000256" key="15">
    <source>
        <dbReference type="ARBA" id="ARBA00043691"/>
    </source>
</evidence>
<dbReference type="InterPro" id="IPR016274">
    <property type="entry name" value="Histidine_acid_Pase_euk"/>
</dbReference>
<dbReference type="GO" id="GO:0016312">
    <property type="term" value="F:inositol bisphosphate phosphatase activity"/>
    <property type="evidence" value="ECO:0007669"/>
    <property type="project" value="Ensembl"/>
</dbReference>
<comment type="catalytic activity">
    <reaction evidence="15">
        <text>1D-myo-inositol hexakisphosphate + H2O = 1D-myo-inositol 1,2,4,5,6-pentakisphosphate + phosphate</text>
        <dbReference type="Rhea" id="RHEA:16989"/>
        <dbReference type="ChEBI" id="CHEBI:15377"/>
        <dbReference type="ChEBI" id="CHEBI:43474"/>
        <dbReference type="ChEBI" id="CHEBI:57798"/>
        <dbReference type="ChEBI" id="CHEBI:58130"/>
        <dbReference type="EC" id="3.1.3.62"/>
    </reaction>
    <physiologicalReaction direction="left-to-right" evidence="15">
        <dbReference type="Rhea" id="RHEA:16990"/>
    </physiologicalReaction>
</comment>
<dbReference type="GO" id="GO:0005788">
    <property type="term" value="C:endoplasmic reticulum lumen"/>
    <property type="evidence" value="ECO:0007669"/>
    <property type="project" value="Ensembl"/>
</dbReference>
<dbReference type="GO" id="GO:0030352">
    <property type="term" value="F:inositol-1,4,5,6-tetrakisphosphate 6-phosphatase activity"/>
    <property type="evidence" value="ECO:0007669"/>
    <property type="project" value="Ensembl"/>
</dbReference>
<dbReference type="InParanoid" id="F6YPV7"/>
<dbReference type="Gene3D" id="3.40.50.1240">
    <property type="entry name" value="Phosphoglycerate mutase-like"/>
    <property type="match status" value="1"/>
</dbReference>
<evidence type="ECO:0000256" key="4">
    <source>
        <dbReference type="ARBA" id="ARBA00013040"/>
    </source>
</evidence>
<evidence type="ECO:0000256" key="11">
    <source>
        <dbReference type="ARBA" id="ARBA00031642"/>
    </source>
</evidence>
<dbReference type="Pfam" id="PF00328">
    <property type="entry name" value="His_Phos_2"/>
    <property type="match status" value="1"/>
</dbReference>
<dbReference type="Bgee" id="ENSMODG00000016492">
    <property type="expression patterns" value="Expressed in blood and 17 other cell types or tissues"/>
</dbReference>
<comment type="catalytic activity">
    <reaction evidence="21">
        <text>1D-myo-inositol 1,3,4,5,6-pentakisphosphate + H2O = 1D-myo-inositol 1,4,5,6-tetrakisphosphate + phosphate</text>
        <dbReference type="Rhea" id="RHEA:77143"/>
        <dbReference type="ChEBI" id="CHEBI:15377"/>
        <dbReference type="ChEBI" id="CHEBI:43474"/>
        <dbReference type="ChEBI" id="CHEBI:57627"/>
        <dbReference type="ChEBI" id="CHEBI:57733"/>
    </reaction>
    <physiologicalReaction direction="left-to-right" evidence="21">
        <dbReference type="Rhea" id="RHEA:77144"/>
    </physiologicalReaction>
</comment>
<dbReference type="eggNOG" id="KOG1382">
    <property type="taxonomic scope" value="Eukaryota"/>
</dbReference>
<dbReference type="InterPro" id="IPR029033">
    <property type="entry name" value="His_PPase_superfam"/>
</dbReference>
<comment type="catalytic activity">
    <reaction evidence="20">
        <text>1D-myo-inositol 1,2,3,5,6-pentakisphosphate + H2O = 1D-myo-inositol 1,2,3,6-tetrakisphosphate + phosphate</text>
        <dbReference type="Rhea" id="RHEA:77111"/>
        <dbReference type="ChEBI" id="CHEBI:15377"/>
        <dbReference type="ChEBI" id="CHEBI:43474"/>
        <dbReference type="ChEBI" id="CHEBI:58747"/>
        <dbReference type="ChEBI" id="CHEBI:195534"/>
    </reaction>
    <physiologicalReaction direction="left-to-right" evidence="20">
        <dbReference type="Rhea" id="RHEA:77112"/>
    </physiologicalReaction>
</comment>
<comment type="subcellular location">
    <subcellularLocation>
        <location evidence="1">Cell membrane</location>
    </subcellularLocation>
</comment>
<dbReference type="GeneTree" id="ENSGT00390000018409"/>
<dbReference type="GO" id="GO:0034417">
    <property type="term" value="F:bisphosphoglycerate 3-phosphatase activity"/>
    <property type="evidence" value="ECO:0007669"/>
    <property type="project" value="UniProtKB-EC"/>
</dbReference>
<sequence length="477" mass="53531">MLSLRKRLRWRRPWGLGVPGVAALLACAAACALAERAPACRAAGLSPYFGTKSRYEDVARPAPGPAPELGSCVPLQLVAVVRHGTRYPTAKQVGRLRSLHGLLLRAGPPGPGLASALARWPLAYEDWMDGQLVDKGNQDMRQLATRLATRFPTLLGRAGPASVRFVTSSKPRCVDSASAFAQGLWEQLHPERPAPDPADMEWGPPRVNDKLMRFFDHCEKFLVEVEKNDSALYHVEAFKNGPEMQKIIKKVAAILQVPASDLNADLIQVAFFSCSFDLAIRDIQSPWCDVFDTEDAKVLEYLNDLKQYWKRGHGYAINSRSSCTLFNDIFRHLDEAMEQRQKSQPISSPAIFHFGHAETLLPLLSLMGYFKDKEPLTAYNYREQTGRQFRSGHIVPYASNLIFVLYHCERAETPAGQYQVQLLLNERPLPFVHSPDTVTAYQDLKDHYRDILQSCRSDQRSRLVCELAQHATGNYPS</sequence>
<evidence type="ECO:0000256" key="14">
    <source>
        <dbReference type="ARBA" id="ARBA00043674"/>
    </source>
</evidence>
<comment type="catalytic activity">
    <reaction evidence="24">
        <text>(2R)-2,3-bisphosphoglycerate + H2O = (2R)-2-phosphoglycerate + phosphate</text>
        <dbReference type="Rhea" id="RHEA:27381"/>
        <dbReference type="ChEBI" id="CHEBI:15377"/>
        <dbReference type="ChEBI" id="CHEBI:43474"/>
        <dbReference type="ChEBI" id="CHEBI:58248"/>
        <dbReference type="ChEBI" id="CHEBI:58289"/>
        <dbReference type="EC" id="3.1.3.80"/>
    </reaction>
    <physiologicalReaction direction="left-to-right" evidence="24">
        <dbReference type="Rhea" id="RHEA:27382"/>
    </physiologicalReaction>
</comment>
<dbReference type="FunFam" id="3.40.50.1240:FF:000014">
    <property type="entry name" value="Multiple inositol polyphosphate phosphatase 1"/>
    <property type="match status" value="1"/>
</dbReference>
<evidence type="ECO:0000256" key="1">
    <source>
        <dbReference type="ARBA" id="ARBA00004236"/>
    </source>
</evidence>
<dbReference type="SUPFAM" id="SSF53254">
    <property type="entry name" value="Phosphoglycerate mutase-like"/>
    <property type="match status" value="1"/>
</dbReference>
<evidence type="ECO:0000256" key="21">
    <source>
        <dbReference type="ARBA" id="ARBA00043762"/>
    </source>
</evidence>
<evidence type="ECO:0000256" key="10">
    <source>
        <dbReference type="ARBA" id="ARBA00023180"/>
    </source>
</evidence>
<keyword evidence="9" id="KW-0472">Membrane</keyword>
<keyword evidence="28" id="KW-1185">Reference proteome</keyword>
<evidence type="ECO:0000256" key="3">
    <source>
        <dbReference type="ARBA" id="ARBA00012976"/>
    </source>
</evidence>
<comment type="catalytic activity">
    <reaction evidence="18">
        <text>1D-myo-inositol hexakisphosphate + H2O = 1D-myo-inositol 1,2,3,5,6-pentakisphosphate + phosphate</text>
        <dbReference type="Rhea" id="RHEA:20960"/>
        <dbReference type="ChEBI" id="CHEBI:15377"/>
        <dbReference type="ChEBI" id="CHEBI:43474"/>
        <dbReference type="ChEBI" id="CHEBI:58130"/>
        <dbReference type="ChEBI" id="CHEBI:58747"/>
    </reaction>
    <physiologicalReaction direction="left-to-right" evidence="18">
        <dbReference type="Rhea" id="RHEA:20961"/>
    </physiologicalReaction>
</comment>
<evidence type="ECO:0000256" key="6">
    <source>
        <dbReference type="ARBA" id="ARBA00022475"/>
    </source>
</evidence>
<feature type="disulfide bond" evidence="25">
    <location>
        <begin position="72"/>
        <end position="408"/>
    </location>
</feature>
<dbReference type="GO" id="GO:0030003">
    <property type="term" value="P:intracellular monoatomic cation homeostasis"/>
    <property type="evidence" value="ECO:0007669"/>
    <property type="project" value="Ensembl"/>
</dbReference>
<keyword evidence="25" id="KW-1015">Disulfide bond</keyword>
<reference evidence="27 28" key="1">
    <citation type="journal article" date="2007" name="Nature">
        <title>Genome of the marsupial Monodelphis domestica reveals innovation in non-coding sequences.</title>
        <authorList>
            <person name="Mikkelsen T.S."/>
            <person name="Wakefield M.J."/>
            <person name="Aken B."/>
            <person name="Amemiya C.T."/>
            <person name="Chang J.L."/>
            <person name="Duke S."/>
            <person name="Garber M."/>
            <person name="Gentles A.J."/>
            <person name="Goodstadt L."/>
            <person name="Heger A."/>
            <person name="Jurka J."/>
            <person name="Kamal M."/>
            <person name="Mauceli E."/>
            <person name="Searle S.M."/>
            <person name="Sharpe T."/>
            <person name="Baker M.L."/>
            <person name="Batzer M.A."/>
            <person name="Benos P.V."/>
            <person name="Belov K."/>
            <person name="Clamp M."/>
            <person name="Cook A."/>
            <person name="Cuff J."/>
            <person name="Das R."/>
            <person name="Davidow L."/>
            <person name="Deakin J.E."/>
            <person name="Fazzari M.J."/>
            <person name="Glass J.L."/>
            <person name="Grabherr M."/>
            <person name="Greally J.M."/>
            <person name="Gu W."/>
            <person name="Hore T.A."/>
            <person name="Huttley G.A."/>
            <person name="Kleber M."/>
            <person name="Jirtle R.L."/>
            <person name="Koina E."/>
            <person name="Lee J.T."/>
            <person name="Mahony S."/>
            <person name="Marra M.A."/>
            <person name="Miller R.D."/>
            <person name="Nicholls R.D."/>
            <person name="Oda M."/>
            <person name="Papenfuss A.T."/>
            <person name="Parra Z.E."/>
            <person name="Pollock D.D."/>
            <person name="Ray D.A."/>
            <person name="Schein J.E."/>
            <person name="Speed T.P."/>
            <person name="Thompson K."/>
            <person name="VandeBerg J.L."/>
            <person name="Wade C.M."/>
            <person name="Walker J.A."/>
            <person name="Waters P.D."/>
            <person name="Webber C."/>
            <person name="Weidman J.R."/>
            <person name="Xie X."/>
            <person name="Zody M.C."/>
            <person name="Baldwin J."/>
            <person name="Abdouelleil A."/>
            <person name="Abdulkadir J."/>
            <person name="Abebe A."/>
            <person name="Abera B."/>
            <person name="Abreu J."/>
            <person name="Acer S.C."/>
            <person name="Aftuck L."/>
            <person name="Alexander A."/>
            <person name="An P."/>
            <person name="Anderson E."/>
            <person name="Anderson S."/>
            <person name="Arachi H."/>
            <person name="Azer M."/>
            <person name="Bachantsang P."/>
            <person name="Barry A."/>
            <person name="Bayul T."/>
            <person name="Berlin A."/>
            <person name="Bessette D."/>
            <person name="Bloom T."/>
            <person name="Bloom T."/>
            <person name="Boguslavskiy L."/>
            <person name="Bonnet C."/>
            <person name="Boukhgalter B."/>
            <person name="Bourzgui I."/>
            <person name="Brown A."/>
            <person name="Cahill P."/>
            <person name="Channer S."/>
            <person name="Cheshatsang Y."/>
            <person name="Chuda L."/>
            <person name="Citroen M."/>
            <person name="Collymore A."/>
            <person name="Cooke P."/>
            <person name="Costello M."/>
            <person name="D'Aco K."/>
            <person name="Daza R."/>
            <person name="De Haan G."/>
            <person name="DeGray S."/>
            <person name="DeMaso C."/>
            <person name="Dhargay N."/>
            <person name="Dooley K."/>
            <person name="Dooley E."/>
            <person name="Doricent M."/>
            <person name="Dorje P."/>
            <person name="Dorjee K."/>
            <person name="Dupes A."/>
            <person name="Elong R."/>
            <person name="Falk J."/>
            <person name="Farina A."/>
            <person name="Faro S."/>
            <person name="Ferguson D."/>
            <person name="Fisher S."/>
            <person name="Foley C.D."/>
            <person name="Franke A."/>
            <person name="Friedrich D."/>
            <person name="Gadbois L."/>
            <person name="Gearin G."/>
            <person name="Gearin C.R."/>
            <person name="Giannoukos G."/>
            <person name="Goode T."/>
            <person name="Graham J."/>
            <person name="Grandbois E."/>
            <person name="Grewal S."/>
            <person name="Gyaltsen K."/>
            <person name="Hafez N."/>
            <person name="Hagos B."/>
            <person name="Hall J."/>
            <person name="Henson C."/>
            <person name="Hollinger A."/>
            <person name="Honan T."/>
            <person name="Huard M.D."/>
            <person name="Hughes L."/>
            <person name="Hurhula B."/>
            <person name="Husby M.E."/>
            <person name="Kamat A."/>
            <person name="Kanga B."/>
            <person name="Kashin S."/>
            <person name="Khazanovich D."/>
            <person name="Kisner P."/>
            <person name="Lance K."/>
            <person name="Lara M."/>
            <person name="Lee W."/>
            <person name="Lennon N."/>
            <person name="Letendre F."/>
            <person name="LeVine R."/>
            <person name="Lipovsky A."/>
            <person name="Liu X."/>
            <person name="Liu J."/>
            <person name="Liu S."/>
            <person name="Lokyitsang T."/>
            <person name="Lokyitsang Y."/>
            <person name="Lubonja R."/>
            <person name="Lui A."/>
            <person name="MacDonald P."/>
            <person name="Magnisalis V."/>
            <person name="Maru K."/>
            <person name="Matthews C."/>
            <person name="McCusker W."/>
            <person name="McDonough S."/>
            <person name="Mehta T."/>
            <person name="Meldrim J."/>
            <person name="Meneus L."/>
            <person name="Mihai O."/>
            <person name="Mihalev A."/>
            <person name="Mihova T."/>
            <person name="Mittelman R."/>
            <person name="Mlenga V."/>
            <person name="Montmayeur A."/>
            <person name="Mulrain L."/>
            <person name="Navidi A."/>
            <person name="Naylor J."/>
            <person name="Negash T."/>
            <person name="Nguyen T."/>
            <person name="Nguyen N."/>
            <person name="Nicol R."/>
            <person name="Norbu C."/>
            <person name="Norbu N."/>
            <person name="Novod N."/>
            <person name="O'Neill B."/>
            <person name="Osman S."/>
            <person name="Markiewicz E."/>
            <person name="Oyono O.L."/>
            <person name="Patti C."/>
            <person name="Phunkhang P."/>
            <person name="Pierre F."/>
            <person name="Priest M."/>
            <person name="Raghuraman S."/>
            <person name="Rege F."/>
            <person name="Reyes R."/>
            <person name="Rise C."/>
            <person name="Rogov P."/>
            <person name="Ross K."/>
            <person name="Ryan E."/>
            <person name="Settipalli S."/>
            <person name="Shea T."/>
            <person name="Sherpa N."/>
            <person name="Shi L."/>
            <person name="Shih D."/>
            <person name="Sparrow T."/>
            <person name="Spaulding J."/>
            <person name="Stalker J."/>
            <person name="Stange-Thomann N."/>
            <person name="Stavropoulos S."/>
            <person name="Stone C."/>
            <person name="Strader C."/>
            <person name="Tesfaye S."/>
            <person name="Thomson T."/>
            <person name="Thoulutsang Y."/>
            <person name="Thoulutsang D."/>
            <person name="Topham K."/>
            <person name="Topping I."/>
            <person name="Tsamla T."/>
            <person name="Vassiliev H."/>
            <person name="Vo A."/>
            <person name="Wangchuk T."/>
            <person name="Wangdi T."/>
            <person name="Weiand M."/>
            <person name="Wilkinson J."/>
            <person name="Wilson A."/>
            <person name="Yadav S."/>
            <person name="Young G."/>
            <person name="Yu Q."/>
            <person name="Zembek L."/>
            <person name="Zhong D."/>
            <person name="Zimmer A."/>
            <person name="Zwirko Z."/>
            <person name="Jaffe D.B."/>
            <person name="Alvarez P."/>
            <person name="Brockman W."/>
            <person name="Butler J."/>
            <person name="Chin C."/>
            <person name="Gnerre S."/>
            <person name="MacCallum I."/>
            <person name="Graves J.A."/>
            <person name="Ponting C.P."/>
            <person name="Breen M."/>
            <person name="Samollow P.B."/>
            <person name="Lander E.S."/>
            <person name="Lindblad-Toh K."/>
        </authorList>
    </citation>
    <scope>NUCLEOTIDE SEQUENCE [LARGE SCALE GENOMIC DNA]</scope>
</reference>
<evidence type="ECO:0000256" key="7">
    <source>
        <dbReference type="ARBA" id="ARBA00022729"/>
    </source>
</evidence>
<evidence type="ECO:0000313" key="28">
    <source>
        <dbReference type="Proteomes" id="UP000002280"/>
    </source>
</evidence>
<comment type="catalytic activity">
    <reaction evidence="14">
        <text>1D-myo-inositol 1,2-bisphosphate + H2O = 1D-myo-inositol 2-phosphate + phosphate</text>
        <dbReference type="Rhea" id="RHEA:77135"/>
        <dbReference type="ChEBI" id="CHEBI:15377"/>
        <dbReference type="ChEBI" id="CHEBI:43474"/>
        <dbReference type="ChEBI" id="CHEBI:84142"/>
        <dbReference type="ChEBI" id="CHEBI:195539"/>
        <dbReference type="EC" id="3.1.3.62"/>
    </reaction>
    <physiologicalReaction direction="left-to-right" evidence="14">
        <dbReference type="Rhea" id="RHEA:77136"/>
    </physiologicalReaction>
</comment>
<dbReference type="PROSITE" id="PS51257">
    <property type="entry name" value="PROKAR_LIPOPROTEIN"/>
    <property type="match status" value="1"/>
</dbReference>
<dbReference type="STRING" id="13616.ENSMODP00000020589"/>
<dbReference type="EC" id="3.1.3.62" evidence="4"/>
<feature type="disulfide bond" evidence="25">
    <location>
        <begin position="274"/>
        <end position="288"/>
    </location>
</feature>
<comment type="catalytic activity">
    <reaction evidence="17">
        <text>1D-myo-inositol 1,2,3,6-tetrakisphosphate + H2O = 1D-myo-inositol 1,2,3-trisphosphate + phosphate</text>
        <dbReference type="Rhea" id="RHEA:77123"/>
        <dbReference type="ChEBI" id="CHEBI:15377"/>
        <dbReference type="ChEBI" id="CHEBI:43474"/>
        <dbReference type="ChEBI" id="CHEBI:195534"/>
        <dbReference type="ChEBI" id="CHEBI:195536"/>
    </reaction>
    <physiologicalReaction direction="left-to-right" evidence="17">
        <dbReference type="Rhea" id="RHEA:77124"/>
    </physiologicalReaction>
</comment>
<comment type="catalytic activity">
    <reaction evidence="19">
        <text>1D-myo-inositol 1,2,6-trisphosphate + H2O = 1D-myo-inositol 1,2-bisphosphate + phosphate</text>
        <dbReference type="Rhea" id="RHEA:77131"/>
        <dbReference type="ChEBI" id="CHEBI:15377"/>
        <dbReference type="ChEBI" id="CHEBI:43474"/>
        <dbReference type="ChEBI" id="CHEBI:195537"/>
        <dbReference type="ChEBI" id="CHEBI:195539"/>
        <dbReference type="EC" id="3.1.3.62"/>
    </reaction>
    <physiologicalReaction direction="left-to-right" evidence="19">
        <dbReference type="Rhea" id="RHEA:77132"/>
    </physiologicalReaction>
</comment>
<dbReference type="GO" id="GO:0005886">
    <property type="term" value="C:plasma membrane"/>
    <property type="evidence" value="ECO:0007669"/>
    <property type="project" value="UniProtKB-SubCell"/>
</dbReference>
<keyword evidence="6" id="KW-1003">Cell membrane</keyword>
<evidence type="ECO:0000256" key="17">
    <source>
        <dbReference type="ARBA" id="ARBA00043739"/>
    </source>
</evidence>
<name>F6YPV7_MONDO</name>
<evidence type="ECO:0000256" key="13">
    <source>
        <dbReference type="ARBA" id="ARBA00043671"/>
    </source>
</evidence>
<comment type="catalytic activity">
    <reaction evidence="13">
        <text>1D-myo-inositol 1,2,4,5,6-pentakisphosphate + H2O = 1D-myo-inositol 1,2,5,6-tetrakisphosphate + phosphate</text>
        <dbReference type="Rhea" id="RHEA:77115"/>
        <dbReference type="ChEBI" id="CHEBI:15377"/>
        <dbReference type="ChEBI" id="CHEBI:43474"/>
        <dbReference type="ChEBI" id="CHEBI:57798"/>
        <dbReference type="ChEBI" id="CHEBI:195535"/>
        <dbReference type="EC" id="3.1.3.62"/>
    </reaction>
    <physiologicalReaction direction="left-to-right" evidence="13">
        <dbReference type="Rhea" id="RHEA:77116"/>
    </physiologicalReaction>
</comment>
<evidence type="ECO:0000256" key="9">
    <source>
        <dbReference type="ARBA" id="ARBA00023136"/>
    </source>
</evidence>
<dbReference type="Proteomes" id="UP000002280">
    <property type="component" value="Chromosome 1"/>
</dbReference>
<evidence type="ECO:0000256" key="24">
    <source>
        <dbReference type="ARBA" id="ARBA00043832"/>
    </source>
</evidence>
<evidence type="ECO:0000256" key="16">
    <source>
        <dbReference type="ARBA" id="ARBA00043733"/>
    </source>
</evidence>
<comment type="similarity">
    <text evidence="2">Belongs to the histidine acid phosphatase family. MINPP1 subfamily.</text>
</comment>
<comment type="catalytic activity">
    <reaction evidence="22">
        <text>1D-myo-inositol 2,3-bisphosphate + H2O = 1D-myo-inositol 2-phosphate + phosphate</text>
        <dbReference type="Rhea" id="RHEA:77139"/>
        <dbReference type="ChEBI" id="CHEBI:15377"/>
        <dbReference type="ChEBI" id="CHEBI:43474"/>
        <dbReference type="ChEBI" id="CHEBI:84142"/>
        <dbReference type="ChEBI" id="CHEBI:195538"/>
    </reaction>
    <physiologicalReaction direction="left-to-right" evidence="22">
        <dbReference type="Rhea" id="RHEA:77140"/>
    </physiologicalReaction>
</comment>
<dbReference type="FunCoup" id="F6YPV7">
    <property type="interactions" value="1159"/>
</dbReference>
<comment type="catalytic activity">
    <reaction evidence="16">
        <text>1D-myo-inositol 1,2,3-trisphosphate + H2O = 1D-myo-inositol 2,3-bisphosphate + phosphate</text>
        <dbReference type="Rhea" id="RHEA:77127"/>
        <dbReference type="ChEBI" id="CHEBI:15377"/>
        <dbReference type="ChEBI" id="CHEBI:43474"/>
        <dbReference type="ChEBI" id="CHEBI:195536"/>
        <dbReference type="ChEBI" id="CHEBI:195538"/>
    </reaction>
    <physiologicalReaction direction="left-to-right" evidence="16">
        <dbReference type="Rhea" id="RHEA:77128"/>
    </physiologicalReaction>
</comment>
<evidence type="ECO:0000256" key="22">
    <source>
        <dbReference type="ARBA" id="ARBA00043801"/>
    </source>
</evidence>
<dbReference type="EC" id="3.1.3.80" evidence="3"/>
<evidence type="ECO:0000256" key="18">
    <source>
        <dbReference type="ARBA" id="ARBA00043746"/>
    </source>
</evidence>
<feature type="signal peptide" evidence="26">
    <location>
        <begin position="1"/>
        <end position="34"/>
    </location>
</feature>
<keyword evidence="8" id="KW-0378">Hydrolase</keyword>
<organism evidence="27 28">
    <name type="scientific">Monodelphis domestica</name>
    <name type="common">Gray short-tailed opossum</name>
    <dbReference type="NCBI Taxonomy" id="13616"/>
    <lineage>
        <taxon>Eukaryota</taxon>
        <taxon>Metazoa</taxon>
        <taxon>Chordata</taxon>
        <taxon>Craniata</taxon>
        <taxon>Vertebrata</taxon>
        <taxon>Euteleostomi</taxon>
        <taxon>Mammalia</taxon>
        <taxon>Metatheria</taxon>
        <taxon>Didelphimorphia</taxon>
        <taxon>Didelphidae</taxon>
        <taxon>Monodelphis</taxon>
    </lineage>
</organism>
<reference evidence="27" key="2">
    <citation type="submission" date="2025-08" db="UniProtKB">
        <authorList>
            <consortium name="Ensembl"/>
        </authorList>
    </citation>
    <scope>IDENTIFICATION</scope>
</reference>
<evidence type="ECO:0000256" key="8">
    <source>
        <dbReference type="ARBA" id="ARBA00022801"/>
    </source>
</evidence>
<dbReference type="PANTHER" id="PTHR20963">
    <property type="entry name" value="MULTIPLE INOSITOL POLYPHOSPHATE PHOSPHATASE-RELATED"/>
    <property type="match status" value="1"/>
</dbReference>
<accession>F6YPV7</accession>
<dbReference type="PANTHER" id="PTHR20963:SF8">
    <property type="entry name" value="MULTIPLE INOSITOL POLYPHOSPHATE PHOSPHATASE 1"/>
    <property type="match status" value="1"/>
</dbReference>
<dbReference type="HOGENOM" id="CLU_029165_3_1_1"/>
<dbReference type="PIRSF" id="PIRSF000894">
    <property type="entry name" value="Acid_phosphatase"/>
    <property type="match status" value="1"/>
</dbReference>
<proteinExistence type="inferred from homology"/>
<dbReference type="GO" id="GO:0030351">
    <property type="term" value="F:inositol-1,3,4,5,6-pentakisphosphate 3-phosphatase activity"/>
    <property type="evidence" value="ECO:0007669"/>
    <property type="project" value="Ensembl"/>
</dbReference>
<evidence type="ECO:0000256" key="5">
    <source>
        <dbReference type="ARBA" id="ARBA00018097"/>
    </source>
</evidence>
<dbReference type="AlphaFoldDB" id="F6YPV7"/>
<evidence type="ECO:0000256" key="19">
    <source>
        <dbReference type="ARBA" id="ARBA00043747"/>
    </source>
</evidence>
<keyword evidence="7 26" id="KW-0732">Signal</keyword>
<gene>
    <name evidence="27" type="primary">MINPP1</name>
</gene>
<keyword evidence="10" id="KW-0325">Glycoprotein</keyword>
<evidence type="ECO:0000256" key="23">
    <source>
        <dbReference type="ARBA" id="ARBA00043829"/>
    </source>
</evidence>
<dbReference type="CDD" id="cd07061">
    <property type="entry name" value="HP_HAP_like"/>
    <property type="match status" value="1"/>
</dbReference>
<evidence type="ECO:0000256" key="26">
    <source>
        <dbReference type="SAM" id="SignalP"/>
    </source>
</evidence>
<dbReference type="OMA" id="ANSPWFA"/>
<dbReference type="GO" id="GO:0004446">
    <property type="term" value="F:inositol hexakisphosphate phosphatase activity"/>
    <property type="evidence" value="ECO:0007669"/>
    <property type="project" value="Ensembl"/>
</dbReference>
<evidence type="ECO:0000256" key="20">
    <source>
        <dbReference type="ARBA" id="ARBA00043757"/>
    </source>
</evidence>
<dbReference type="GO" id="GO:0003993">
    <property type="term" value="F:acid phosphatase activity"/>
    <property type="evidence" value="ECO:0000318"/>
    <property type="project" value="GO_Central"/>
</dbReference>
<comment type="catalytic activity">
    <reaction evidence="12">
        <text>1D-myo-inositol 1,2,5,6-tetrakisphosphate + H2O = 1D-myo-inositol 1,2,6-trisphosphate + phosphate</text>
        <dbReference type="Rhea" id="RHEA:77119"/>
        <dbReference type="ChEBI" id="CHEBI:15377"/>
        <dbReference type="ChEBI" id="CHEBI:43474"/>
        <dbReference type="ChEBI" id="CHEBI:195535"/>
        <dbReference type="ChEBI" id="CHEBI:195537"/>
        <dbReference type="EC" id="3.1.3.62"/>
    </reaction>
    <physiologicalReaction direction="left-to-right" evidence="12">
        <dbReference type="Rhea" id="RHEA:77120"/>
    </physiologicalReaction>
</comment>
<dbReference type="GO" id="GO:0052745">
    <property type="term" value="F:inositol phosphate phosphatase activity"/>
    <property type="evidence" value="ECO:0000318"/>
    <property type="project" value="GO_Central"/>
</dbReference>
<dbReference type="GO" id="GO:0005615">
    <property type="term" value="C:extracellular space"/>
    <property type="evidence" value="ECO:0007669"/>
    <property type="project" value="Ensembl"/>
</dbReference>
<dbReference type="InterPro" id="IPR000560">
    <property type="entry name" value="His_Pase_clade-2"/>
</dbReference>
<feature type="chain" id="PRO_5023836750" description="Multiple inositol polyphosphate phosphatase 1" evidence="26">
    <location>
        <begin position="35"/>
        <end position="477"/>
    </location>
</feature>
<protein>
    <recommendedName>
        <fullName evidence="5">Multiple inositol polyphosphate phosphatase 1</fullName>
        <ecNumber evidence="4">3.1.3.62</ecNumber>
        <ecNumber evidence="3">3.1.3.80</ecNumber>
    </recommendedName>
    <alternativeName>
        <fullName evidence="11">2,3-bisphosphoglycerate 3-phosphatase</fullName>
    </alternativeName>
</protein>
<dbReference type="GO" id="GO:0046030">
    <property type="term" value="F:inositol trisphosphate phosphatase activity"/>
    <property type="evidence" value="ECO:0007669"/>
    <property type="project" value="Ensembl"/>
</dbReference>
<reference evidence="27" key="3">
    <citation type="submission" date="2025-09" db="UniProtKB">
        <authorList>
            <consortium name="Ensembl"/>
        </authorList>
    </citation>
    <scope>IDENTIFICATION</scope>
</reference>
<evidence type="ECO:0000313" key="27">
    <source>
        <dbReference type="Ensembl" id="ENSMODP00000020589.4"/>
    </source>
</evidence>
<dbReference type="Ensembl" id="ENSMODT00000020954.4">
    <property type="protein sequence ID" value="ENSMODP00000020589.4"/>
    <property type="gene ID" value="ENSMODG00000016492.4"/>
</dbReference>
<comment type="catalytic activity">
    <reaction evidence="23">
        <text>1D-myo-inositol 1,4,5,6-tetrakisphosphate + H2O = 1D-myo-inositol 1,4,5-trisphosphate + phosphate</text>
        <dbReference type="Rhea" id="RHEA:77147"/>
        <dbReference type="ChEBI" id="CHEBI:15377"/>
        <dbReference type="ChEBI" id="CHEBI:43474"/>
        <dbReference type="ChEBI" id="CHEBI:57627"/>
        <dbReference type="ChEBI" id="CHEBI:203600"/>
    </reaction>
    <physiologicalReaction direction="left-to-right" evidence="23">
        <dbReference type="Rhea" id="RHEA:77148"/>
    </physiologicalReaction>
</comment>